<dbReference type="GO" id="GO:0008270">
    <property type="term" value="F:zinc ion binding"/>
    <property type="evidence" value="ECO:0007669"/>
    <property type="project" value="UniProtKB-KW"/>
</dbReference>
<dbReference type="PROSITE" id="PS00028">
    <property type="entry name" value="ZINC_FINGER_C2H2_1"/>
    <property type="match status" value="1"/>
</dbReference>
<keyword evidence="1" id="KW-0863">Zinc-finger</keyword>
<comment type="caution">
    <text evidence="4">The sequence shown here is derived from an EMBL/GenBank/DDBJ whole genome shotgun (WGS) entry which is preliminary data.</text>
</comment>
<dbReference type="EMBL" id="JADCTT010000001">
    <property type="protein sequence ID" value="KAF9758479.1"/>
    <property type="molecule type" value="Genomic_DNA"/>
</dbReference>
<dbReference type="Proteomes" id="UP000616885">
    <property type="component" value="Unassembled WGS sequence"/>
</dbReference>
<organism evidence="4 5">
    <name type="scientific">Bionectria ochroleuca</name>
    <name type="common">Gliocladium roseum</name>
    <dbReference type="NCBI Taxonomy" id="29856"/>
    <lineage>
        <taxon>Eukaryota</taxon>
        <taxon>Fungi</taxon>
        <taxon>Dikarya</taxon>
        <taxon>Ascomycota</taxon>
        <taxon>Pezizomycotina</taxon>
        <taxon>Sordariomycetes</taxon>
        <taxon>Hypocreomycetidae</taxon>
        <taxon>Hypocreales</taxon>
        <taxon>Bionectriaceae</taxon>
        <taxon>Clonostachys</taxon>
    </lineage>
</organism>
<reference evidence="4" key="1">
    <citation type="submission" date="2020-10" db="EMBL/GenBank/DDBJ databases">
        <title>High-Quality Genome Resource of Clonostachys rosea strain S41 by Oxford Nanopore Long-Read Sequencing.</title>
        <authorList>
            <person name="Wang H."/>
        </authorList>
    </citation>
    <scope>NUCLEOTIDE SEQUENCE</scope>
    <source>
        <strain evidence="4">S41</strain>
    </source>
</reference>
<evidence type="ECO:0000256" key="2">
    <source>
        <dbReference type="SAM" id="MobiDB-lite"/>
    </source>
</evidence>
<feature type="domain" description="C2H2-type" evidence="3">
    <location>
        <begin position="192"/>
        <end position="222"/>
    </location>
</feature>
<evidence type="ECO:0000259" key="3">
    <source>
        <dbReference type="PROSITE" id="PS50157"/>
    </source>
</evidence>
<dbReference type="PROSITE" id="PS50157">
    <property type="entry name" value="ZINC_FINGER_C2H2_2"/>
    <property type="match status" value="1"/>
</dbReference>
<feature type="compositionally biased region" description="Low complexity" evidence="2">
    <location>
        <begin position="88"/>
        <end position="103"/>
    </location>
</feature>
<protein>
    <recommendedName>
        <fullName evidence="3">C2H2-type domain-containing protein</fullName>
    </recommendedName>
</protein>
<dbReference type="AlphaFoldDB" id="A0A8H7TSP8"/>
<evidence type="ECO:0000313" key="4">
    <source>
        <dbReference type="EMBL" id="KAF9758479.1"/>
    </source>
</evidence>
<dbReference type="InterPro" id="IPR013087">
    <property type="entry name" value="Znf_C2H2_type"/>
</dbReference>
<sequence length="289" mass="32162">MDKEWLRTMAQTQQGLLLALERQGWVLPSMGPLMQALQRLVHVNIVGRDAGSSIRSLVLAQNYFKEALSDGNQHLLAPRLPGLHESPTTTSTSSSTNTSSTSNQWNLPGPDAVAQGGTPIVDAQGLTTMVYLEASVDTTNTSISRDHFLYGCALKFWKDSQYSCPWRPKCCHPPTGESSIYNLYLDNHFLTFHCRECDMRFGSNKELKSHLLLDHQHSLKGSEALHETICKVCNPDLDFPEQGEETSAVKAELIRLVTNKFRTRRDVGIETGHSCGTIRTLSGRSMTRT</sequence>
<name>A0A8H7TSP8_BIOOC</name>
<keyword evidence="1" id="KW-0862">Zinc</keyword>
<evidence type="ECO:0000256" key="1">
    <source>
        <dbReference type="PROSITE-ProRule" id="PRU00042"/>
    </source>
</evidence>
<keyword evidence="1" id="KW-0479">Metal-binding</keyword>
<feature type="region of interest" description="Disordered" evidence="2">
    <location>
        <begin position="76"/>
        <end position="111"/>
    </location>
</feature>
<evidence type="ECO:0000313" key="5">
    <source>
        <dbReference type="Proteomes" id="UP000616885"/>
    </source>
</evidence>
<accession>A0A8H7TSP8</accession>
<gene>
    <name evidence="4" type="ORF">IM811_000173</name>
</gene>
<proteinExistence type="predicted"/>